<dbReference type="PROSITE" id="PS50878">
    <property type="entry name" value="RT_POL"/>
    <property type="match status" value="1"/>
</dbReference>
<dbReference type="InterPro" id="IPR000477">
    <property type="entry name" value="RT_dom"/>
</dbReference>
<accession>A0A5B7FUU0</accession>
<evidence type="ECO:0000259" key="1">
    <source>
        <dbReference type="PROSITE" id="PS50878"/>
    </source>
</evidence>
<dbReference type="Pfam" id="PF00078">
    <property type="entry name" value="RVT_1"/>
    <property type="match status" value="1"/>
</dbReference>
<dbReference type="SUPFAM" id="SSF56672">
    <property type="entry name" value="DNA/RNA polymerases"/>
    <property type="match status" value="1"/>
</dbReference>
<dbReference type="Proteomes" id="UP000324222">
    <property type="component" value="Unassembled WGS sequence"/>
</dbReference>
<dbReference type="GO" id="GO:0071897">
    <property type="term" value="P:DNA biosynthetic process"/>
    <property type="evidence" value="ECO:0007669"/>
    <property type="project" value="UniProtKB-ARBA"/>
</dbReference>
<dbReference type="InterPro" id="IPR043502">
    <property type="entry name" value="DNA/RNA_pol_sf"/>
</dbReference>
<comment type="caution">
    <text evidence="2">The sequence shown here is derived from an EMBL/GenBank/DDBJ whole genome shotgun (WGS) entry which is preliminary data.</text>
</comment>
<keyword evidence="3" id="KW-1185">Reference proteome</keyword>
<feature type="domain" description="Reverse transcriptase" evidence="1">
    <location>
        <begin position="1"/>
        <end position="158"/>
    </location>
</feature>
<reference evidence="2 3" key="1">
    <citation type="submission" date="2019-05" db="EMBL/GenBank/DDBJ databases">
        <title>Another draft genome of Portunus trituberculatus and its Hox gene families provides insights of decapod evolution.</title>
        <authorList>
            <person name="Jeong J.-H."/>
            <person name="Song I."/>
            <person name="Kim S."/>
            <person name="Choi T."/>
            <person name="Kim D."/>
            <person name="Ryu S."/>
            <person name="Kim W."/>
        </authorList>
    </citation>
    <scope>NUCLEOTIDE SEQUENCE [LARGE SCALE GENOMIC DNA]</scope>
    <source>
        <tissue evidence="2">Muscle</tissue>
    </source>
</reference>
<dbReference type="AlphaFoldDB" id="A0A5B7FUU0"/>
<evidence type="ECO:0000313" key="2">
    <source>
        <dbReference type="EMBL" id="MPC49105.1"/>
    </source>
</evidence>
<protein>
    <recommendedName>
        <fullName evidence="1">Reverse transcriptase domain-containing protein</fullName>
    </recommendedName>
</protein>
<dbReference type="EMBL" id="VSRR010008672">
    <property type="protein sequence ID" value="MPC49105.1"/>
    <property type="molecule type" value="Genomic_DNA"/>
</dbReference>
<gene>
    <name evidence="2" type="ORF">E2C01_042900</name>
</gene>
<sequence>MGNCTAVFLDLEEAFELADETVILARLAGKGVKGQLLKWTRDFLANRKAQVRFQGHTSTLHSHEHGTPQGSSLSLYLFNTLVEALLELSLPQGCELITYADDITHVCTGRRHHANSQRDLDIIAIGCRELGLKLNGNKTKAMTFGGPNAELLATGTAVEWVDTFQ</sequence>
<proteinExistence type="predicted"/>
<evidence type="ECO:0000313" key="3">
    <source>
        <dbReference type="Proteomes" id="UP000324222"/>
    </source>
</evidence>
<dbReference type="PANTHER" id="PTHR19446">
    <property type="entry name" value="REVERSE TRANSCRIPTASES"/>
    <property type="match status" value="1"/>
</dbReference>
<organism evidence="2 3">
    <name type="scientific">Portunus trituberculatus</name>
    <name type="common">Swimming crab</name>
    <name type="synonym">Neptunus trituberculatus</name>
    <dbReference type="NCBI Taxonomy" id="210409"/>
    <lineage>
        <taxon>Eukaryota</taxon>
        <taxon>Metazoa</taxon>
        <taxon>Ecdysozoa</taxon>
        <taxon>Arthropoda</taxon>
        <taxon>Crustacea</taxon>
        <taxon>Multicrustacea</taxon>
        <taxon>Malacostraca</taxon>
        <taxon>Eumalacostraca</taxon>
        <taxon>Eucarida</taxon>
        <taxon>Decapoda</taxon>
        <taxon>Pleocyemata</taxon>
        <taxon>Brachyura</taxon>
        <taxon>Eubrachyura</taxon>
        <taxon>Portunoidea</taxon>
        <taxon>Portunidae</taxon>
        <taxon>Portuninae</taxon>
        <taxon>Portunus</taxon>
    </lineage>
</organism>
<name>A0A5B7FUU0_PORTR</name>
<dbReference type="OrthoDB" id="6366904at2759"/>